<reference evidence="2 3" key="1">
    <citation type="submission" date="2021-01" db="EMBL/GenBank/DDBJ databases">
        <title>Genome public.</title>
        <authorList>
            <person name="Liu C."/>
            <person name="Sun Q."/>
        </authorList>
    </citation>
    <scope>NUCLEOTIDE SEQUENCE [LARGE SCALE GENOMIC DNA]</scope>
    <source>
        <strain evidence="2 3">YIM B02564</strain>
    </source>
</reference>
<dbReference type="Proteomes" id="UP000623967">
    <property type="component" value="Unassembled WGS sequence"/>
</dbReference>
<gene>
    <name evidence="2" type="ORF">JK635_02220</name>
</gene>
<keyword evidence="3" id="KW-1185">Reference proteome</keyword>
<feature type="transmembrane region" description="Helical" evidence="1">
    <location>
        <begin position="6"/>
        <end position="25"/>
    </location>
</feature>
<comment type="caution">
    <text evidence="2">The sequence shown here is derived from an EMBL/GenBank/DDBJ whole genome shotgun (WGS) entry which is preliminary data.</text>
</comment>
<feature type="transmembrane region" description="Helical" evidence="1">
    <location>
        <begin position="37"/>
        <end position="58"/>
    </location>
</feature>
<sequence length="59" mass="6664">MTGGEGRQMLILKIIFLFLAILYGLDIVIKSRYKNTIYASQLVLMTIGIVGFIVLQFLI</sequence>
<keyword evidence="1" id="KW-0472">Membrane</keyword>
<dbReference type="EMBL" id="JAESWB010000025">
    <property type="protein sequence ID" value="MBL4951055.1"/>
    <property type="molecule type" value="Genomic_DNA"/>
</dbReference>
<protein>
    <submittedName>
        <fullName evidence="2">Uncharacterized protein</fullName>
    </submittedName>
</protein>
<accession>A0ABS1TIA1</accession>
<evidence type="ECO:0000256" key="1">
    <source>
        <dbReference type="SAM" id="Phobius"/>
    </source>
</evidence>
<keyword evidence="1" id="KW-0812">Transmembrane</keyword>
<dbReference type="RefSeq" id="WP_202652007.1">
    <property type="nucleotide sequence ID" value="NZ_JAESWB010000025.1"/>
</dbReference>
<name>A0ABS1TIA1_9BACI</name>
<organism evidence="2 3">
    <name type="scientific">Neobacillus paridis</name>
    <dbReference type="NCBI Taxonomy" id="2803862"/>
    <lineage>
        <taxon>Bacteria</taxon>
        <taxon>Bacillati</taxon>
        <taxon>Bacillota</taxon>
        <taxon>Bacilli</taxon>
        <taxon>Bacillales</taxon>
        <taxon>Bacillaceae</taxon>
        <taxon>Neobacillus</taxon>
    </lineage>
</organism>
<keyword evidence="1" id="KW-1133">Transmembrane helix</keyword>
<evidence type="ECO:0000313" key="2">
    <source>
        <dbReference type="EMBL" id="MBL4951055.1"/>
    </source>
</evidence>
<evidence type="ECO:0000313" key="3">
    <source>
        <dbReference type="Proteomes" id="UP000623967"/>
    </source>
</evidence>
<proteinExistence type="predicted"/>